<reference evidence="9" key="1">
    <citation type="journal article" date="2019" name="Int. J. Syst. Evol. Microbiol.">
        <title>The Global Catalogue of Microorganisms (GCM) 10K type strain sequencing project: providing services to taxonomists for standard genome sequencing and annotation.</title>
        <authorList>
            <consortium name="The Broad Institute Genomics Platform"/>
            <consortium name="The Broad Institute Genome Sequencing Center for Infectious Disease"/>
            <person name="Wu L."/>
            <person name="Ma J."/>
        </authorList>
    </citation>
    <scope>NUCLEOTIDE SEQUENCE [LARGE SCALE GENOMIC DNA]</scope>
    <source>
        <strain evidence="9">CGMCC 1.19062</strain>
    </source>
</reference>
<dbReference type="PANTHER" id="PTHR43141">
    <property type="entry name" value="CYTOCHROME BD2 SUBUNIT II"/>
    <property type="match status" value="1"/>
</dbReference>
<comment type="subcellular location">
    <subcellularLocation>
        <location evidence="1">Cell membrane</location>
        <topology evidence="1">Multi-pass membrane protein</topology>
    </subcellularLocation>
</comment>
<keyword evidence="4 7" id="KW-0812">Transmembrane</keyword>
<proteinExistence type="inferred from homology"/>
<feature type="transmembrane region" description="Helical" evidence="7">
    <location>
        <begin position="193"/>
        <end position="216"/>
    </location>
</feature>
<dbReference type="Proteomes" id="UP001597295">
    <property type="component" value="Unassembled WGS sequence"/>
</dbReference>
<feature type="transmembrane region" description="Helical" evidence="7">
    <location>
        <begin position="82"/>
        <end position="105"/>
    </location>
</feature>
<evidence type="ECO:0000313" key="8">
    <source>
        <dbReference type="EMBL" id="MFD2263722.1"/>
    </source>
</evidence>
<dbReference type="RefSeq" id="WP_379876752.1">
    <property type="nucleotide sequence ID" value="NZ_JBHUIP010000012.1"/>
</dbReference>
<evidence type="ECO:0000256" key="4">
    <source>
        <dbReference type="ARBA" id="ARBA00022692"/>
    </source>
</evidence>
<evidence type="ECO:0000313" key="9">
    <source>
        <dbReference type="Proteomes" id="UP001597295"/>
    </source>
</evidence>
<keyword evidence="5 7" id="KW-1133">Transmembrane helix</keyword>
<feature type="transmembrane region" description="Helical" evidence="7">
    <location>
        <begin position="228"/>
        <end position="246"/>
    </location>
</feature>
<dbReference type="EMBL" id="JBHUIP010000012">
    <property type="protein sequence ID" value="MFD2263722.1"/>
    <property type="molecule type" value="Genomic_DNA"/>
</dbReference>
<keyword evidence="9" id="KW-1185">Reference proteome</keyword>
<protein>
    <submittedName>
        <fullName evidence="8">Cytochrome d ubiquinol oxidase subunit II</fullName>
    </submittedName>
</protein>
<evidence type="ECO:0000256" key="5">
    <source>
        <dbReference type="ARBA" id="ARBA00022989"/>
    </source>
</evidence>
<feature type="transmembrane region" description="Helical" evidence="7">
    <location>
        <begin position="298"/>
        <end position="322"/>
    </location>
</feature>
<evidence type="ECO:0000256" key="1">
    <source>
        <dbReference type="ARBA" id="ARBA00004651"/>
    </source>
</evidence>
<organism evidence="8 9">
    <name type="scientific">Lacibacterium aquatile</name>
    <dbReference type="NCBI Taxonomy" id="1168082"/>
    <lineage>
        <taxon>Bacteria</taxon>
        <taxon>Pseudomonadati</taxon>
        <taxon>Pseudomonadota</taxon>
        <taxon>Alphaproteobacteria</taxon>
        <taxon>Rhodospirillales</taxon>
        <taxon>Rhodospirillaceae</taxon>
    </lineage>
</organism>
<keyword evidence="6 7" id="KW-0472">Membrane</keyword>
<evidence type="ECO:0000256" key="3">
    <source>
        <dbReference type="ARBA" id="ARBA00022475"/>
    </source>
</evidence>
<feature type="transmembrane region" description="Helical" evidence="7">
    <location>
        <begin position="258"/>
        <end position="278"/>
    </location>
</feature>
<dbReference type="PIRSF" id="PIRSF000267">
    <property type="entry name" value="Cyt_oxidse_sub2"/>
    <property type="match status" value="1"/>
</dbReference>
<accession>A0ABW5DRF4</accession>
<evidence type="ECO:0000256" key="7">
    <source>
        <dbReference type="SAM" id="Phobius"/>
    </source>
</evidence>
<sequence length="333" mass="37257">MGIDLPLIWAIIIAFAVMMYVVMDGFDLGIGILFPFFPETRDRDVMMNSVAPIWDGNETWMVLGGAGLFGAFPLAYSVILPALYLPLILMLIALIFRGIAFEFRFKSNRTKPWWDRAFAWGSLLATFIQGAALGAFIQGFKVVERGYAGGPFDWVSPFAIFCGLALVGGYAMLGCGWLIWKTEGDLQKRMYRLMPRIGLGVALCIAIVSLWTPIAFPKISERWFGPNIYFLWPVPALVLACVVLLIRAVRSKRELQPFVLTLALFILSYLGLAISLWPNVVPPAITIWDASSPPESQGFLLVGMLFLIPIILVYTAYSYYVFRGKVDEDGYHH</sequence>
<dbReference type="PANTHER" id="PTHR43141:SF4">
    <property type="entry name" value="CYTOCHROME BD2 SUBUNIT II"/>
    <property type="match status" value="1"/>
</dbReference>
<gene>
    <name evidence="8" type="primary">cydB</name>
    <name evidence="8" type="ORF">ACFSM5_12550</name>
</gene>
<dbReference type="InterPro" id="IPR003317">
    <property type="entry name" value="Cyt-d_oxidase_su2"/>
</dbReference>
<feature type="transmembrane region" description="Helical" evidence="7">
    <location>
        <begin position="6"/>
        <end position="37"/>
    </location>
</feature>
<name>A0ABW5DRF4_9PROT</name>
<comment type="caution">
    <text evidence="8">The sequence shown here is derived from an EMBL/GenBank/DDBJ whole genome shotgun (WGS) entry which is preliminary data.</text>
</comment>
<keyword evidence="3" id="KW-1003">Cell membrane</keyword>
<feature type="transmembrane region" description="Helical" evidence="7">
    <location>
        <begin position="158"/>
        <end position="181"/>
    </location>
</feature>
<evidence type="ECO:0000256" key="6">
    <source>
        <dbReference type="ARBA" id="ARBA00023136"/>
    </source>
</evidence>
<evidence type="ECO:0000256" key="2">
    <source>
        <dbReference type="ARBA" id="ARBA00007543"/>
    </source>
</evidence>
<comment type="similarity">
    <text evidence="2">Belongs to the cytochrome ubiquinol oxidase subunit 2 family.</text>
</comment>
<dbReference type="Pfam" id="PF02322">
    <property type="entry name" value="Cyt_bd_oxida_II"/>
    <property type="match status" value="1"/>
</dbReference>
<feature type="transmembrane region" description="Helical" evidence="7">
    <location>
        <begin position="117"/>
        <end position="138"/>
    </location>
</feature>
<dbReference type="NCBIfam" id="TIGR00203">
    <property type="entry name" value="cydB"/>
    <property type="match status" value="1"/>
</dbReference>